<dbReference type="PANTHER" id="PTHR42939">
    <property type="entry name" value="ABC TRANSPORTER ATP-BINDING PROTEIN ALBC-RELATED"/>
    <property type="match status" value="1"/>
</dbReference>
<dbReference type="InterPro" id="IPR051782">
    <property type="entry name" value="ABC_Transporter_VariousFunc"/>
</dbReference>
<sequence length="270" mass="28275">MTDSVVSLSDVHMSFGDVTIVDDCSVSIESGELVALVGPNGSGKTTFLELLTSIRQPNSGTVSRPTPQSRRLSEGTEDRRDVAYLPQSPSFRPGFTAAETLQFYASLAGTSVDPEAALGRVGLASATDRRVGALSGGMTRLLGIAQALVGDPPLVVLDEPTSGLDPEMADHIFATARDVVDEDRALVVASHDLAGVERVADRVMVLADGEITLDGSPAELRSEMGAETLRDVFSGLATSRDHDRVVPPAKAATTDGSPPTDTAESEVSKR</sequence>
<evidence type="ECO:0000313" key="7">
    <source>
        <dbReference type="EMBL" id="MFC6784790.1"/>
    </source>
</evidence>
<protein>
    <submittedName>
        <fullName evidence="7">ABC transporter ATP-binding protein</fullName>
    </submittedName>
</protein>
<evidence type="ECO:0000256" key="1">
    <source>
        <dbReference type="ARBA" id="ARBA00022448"/>
    </source>
</evidence>
<keyword evidence="2" id="KW-0547">Nucleotide-binding</keyword>
<reference evidence="7" key="1">
    <citation type="journal article" date="2014" name="Int. J. Syst. Evol. Microbiol.">
        <title>Complete genome sequence of Corynebacterium casei LMG S-19264T (=DSM 44701T), isolated from a smear-ripened cheese.</title>
        <authorList>
            <consortium name="US DOE Joint Genome Institute (JGI-PGF)"/>
            <person name="Walter F."/>
            <person name="Albersmeier A."/>
            <person name="Kalinowski J."/>
            <person name="Ruckert C."/>
        </authorList>
    </citation>
    <scope>NUCLEOTIDE SEQUENCE [LARGE SCALE GENOMIC DNA]</scope>
    <source>
        <strain evidence="7">NBRC 112888</strain>
    </source>
</reference>
<dbReference type="GeneID" id="81211508"/>
<evidence type="ECO:0000256" key="4">
    <source>
        <dbReference type="SAM" id="MobiDB-lite"/>
    </source>
</evidence>
<evidence type="ECO:0000256" key="2">
    <source>
        <dbReference type="ARBA" id="ARBA00022741"/>
    </source>
</evidence>
<dbReference type="Pfam" id="PF00005">
    <property type="entry name" value="ABC_tran"/>
    <property type="match status" value="1"/>
</dbReference>
<feature type="region of interest" description="Disordered" evidence="4">
    <location>
        <begin position="57"/>
        <end position="79"/>
    </location>
</feature>
<dbReference type="InterPro" id="IPR027417">
    <property type="entry name" value="P-loop_NTPase"/>
</dbReference>
<evidence type="ECO:0000256" key="3">
    <source>
        <dbReference type="ARBA" id="ARBA00022840"/>
    </source>
</evidence>
<dbReference type="Proteomes" id="UP001596443">
    <property type="component" value="Unassembled WGS sequence"/>
</dbReference>
<dbReference type="SUPFAM" id="SSF52540">
    <property type="entry name" value="P-loop containing nucleoside triphosphate hydrolases"/>
    <property type="match status" value="1"/>
</dbReference>
<dbReference type="EMBL" id="JBHSWX010000001">
    <property type="protein sequence ID" value="MFC6784441.1"/>
    <property type="molecule type" value="Genomic_DNA"/>
</dbReference>
<dbReference type="Gene3D" id="3.40.50.300">
    <property type="entry name" value="P-loop containing nucleotide triphosphate hydrolases"/>
    <property type="match status" value="1"/>
</dbReference>
<evidence type="ECO:0000313" key="6">
    <source>
        <dbReference type="EMBL" id="MFC6784441.1"/>
    </source>
</evidence>
<feature type="domain" description="ABC transporter" evidence="5">
    <location>
        <begin position="6"/>
        <end position="233"/>
    </location>
</feature>
<dbReference type="GO" id="GO:0005524">
    <property type="term" value="F:ATP binding"/>
    <property type="evidence" value="ECO:0007669"/>
    <property type="project" value="UniProtKB-KW"/>
</dbReference>
<organism evidence="7 8">
    <name type="scientific">Halobaculum halobium</name>
    <dbReference type="NCBI Taxonomy" id="3032281"/>
    <lineage>
        <taxon>Archaea</taxon>
        <taxon>Methanobacteriati</taxon>
        <taxon>Methanobacteriota</taxon>
        <taxon>Stenosarchaea group</taxon>
        <taxon>Halobacteria</taxon>
        <taxon>Halobacteriales</taxon>
        <taxon>Haloferacaceae</taxon>
        <taxon>Halobaculum</taxon>
    </lineage>
</organism>
<gene>
    <name evidence="6" type="ORF">ACFQFD_00110</name>
    <name evidence="7" type="ORF">ACFQFD_01910</name>
</gene>
<evidence type="ECO:0000259" key="5">
    <source>
        <dbReference type="PROSITE" id="PS50893"/>
    </source>
</evidence>
<proteinExistence type="predicted"/>
<name>A0ABD5TBJ3_9EURY</name>
<accession>A0ABD5TBJ3</accession>
<dbReference type="EMBL" id="JBHSWX010000001">
    <property type="protein sequence ID" value="MFC6784790.1"/>
    <property type="molecule type" value="Genomic_DNA"/>
</dbReference>
<keyword evidence="8" id="KW-1185">Reference proteome</keyword>
<dbReference type="InterPro" id="IPR003439">
    <property type="entry name" value="ABC_transporter-like_ATP-bd"/>
</dbReference>
<comment type="caution">
    <text evidence="7">The sequence shown here is derived from an EMBL/GenBank/DDBJ whole genome shotgun (WGS) entry which is preliminary data.</text>
</comment>
<dbReference type="RefSeq" id="WP_284063610.1">
    <property type="nucleotide sequence ID" value="NZ_CP126159.1"/>
</dbReference>
<evidence type="ECO:0000313" key="8">
    <source>
        <dbReference type="Proteomes" id="UP001596443"/>
    </source>
</evidence>
<reference evidence="8" key="2">
    <citation type="journal article" date="2019" name="Int. J. Syst. Evol. Microbiol.">
        <title>The Global Catalogue of Microorganisms (GCM) 10K type strain sequencing project: providing services to taxonomists for standard genome sequencing and annotation.</title>
        <authorList>
            <consortium name="The Broad Institute Genomics Platform"/>
            <consortium name="The Broad Institute Genome Sequencing Center for Infectious Disease"/>
            <person name="Wu L."/>
            <person name="Ma J."/>
        </authorList>
    </citation>
    <scope>NUCLEOTIDE SEQUENCE [LARGE SCALE GENOMIC DNA]</scope>
    <source>
        <strain evidence="8">SYNS20</strain>
    </source>
</reference>
<dbReference type="SMART" id="SM00382">
    <property type="entry name" value="AAA"/>
    <property type="match status" value="1"/>
</dbReference>
<keyword evidence="3 7" id="KW-0067">ATP-binding</keyword>
<feature type="region of interest" description="Disordered" evidence="4">
    <location>
        <begin position="238"/>
        <end position="270"/>
    </location>
</feature>
<reference evidence="7" key="3">
    <citation type="submission" date="2024-09" db="EMBL/GenBank/DDBJ databases">
        <authorList>
            <person name="Sun Q."/>
        </authorList>
    </citation>
    <scope>NUCLEOTIDE SEQUENCE</scope>
    <source>
        <strain evidence="7">NBRC 112888</strain>
    </source>
</reference>
<feature type="compositionally biased region" description="Polar residues" evidence="4">
    <location>
        <begin position="57"/>
        <end position="70"/>
    </location>
</feature>
<dbReference type="InterPro" id="IPR003593">
    <property type="entry name" value="AAA+_ATPase"/>
</dbReference>
<dbReference type="CDD" id="cd03230">
    <property type="entry name" value="ABC_DR_subfamily_A"/>
    <property type="match status" value="1"/>
</dbReference>
<keyword evidence="1" id="KW-0813">Transport</keyword>
<dbReference type="PROSITE" id="PS50893">
    <property type="entry name" value="ABC_TRANSPORTER_2"/>
    <property type="match status" value="1"/>
</dbReference>
<dbReference type="PANTHER" id="PTHR42939:SF1">
    <property type="entry name" value="ABC TRANSPORTER ATP-BINDING PROTEIN ALBC-RELATED"/>
    <property type="match status" value="1"/>
</dbReference>
<dbReference type="AlphaFoldDB" id="A0ABD5TBJ3"/>